<feature type="domain" description="GAD-related" evidence="1">
    <location>
        <begin position="5"/>
        <end position="105"/>
    </location>
</feature>
<organism evidence="3 4">
    <name type="scientific">Massilia aquatica</name>
    <dbReference type="NCBI Taxonomy" id="2609000"/>
    <lineage>
        <taxon>Bacteria</taxon>
        <taxon>Pseudomonadati</taxon>
        <taxon>Pseudomonadota</taxon>
        <taxon>Betaproteobacteria</taxon>
        <taxon>Burkholderiales</taxon>
        <taxon>Oxalobacteraceae</taxon>
        <taxon>Telluria group</taxon>
        <taxon>Massilia</taxon>
    </lineage>
</organism>
<name>A0ABX0M6R8_9BURK</name>
<protein>
    <submittedName>
        <fullName evidence="3">DUF1851 domain-containing protein</fullName>
    </submittedName>
</protein>
<evidence type="ECO:0000259" key="2">
    <source>
        <dbReference type="Pfam" id="PF08906"/>
    </source>
</evidence>
<accession>A0ABX0M6R8</accession>
<sequence length="213" mass="24318">MDEDFASFREKFGPEISTRYVPSSSIERYRGKLPDQLMLYWEESGWCGYADGLFWTVDPQEYEPVLEAWIGDTEFMERDAYHLIARSAFGELVFWGEKSGDSLSILPWHALAFPSEGSEEYILKGKADDAAKWFFSSQKREYFDMEDDAEKPLFARALKKLGPLKPDEMYGFVPALAFGGSATLKNLQKVKAVEHLVFLAQLAPLQIMRSPIS</sequence>
<reference evidence="3 4" key="1">
    <citation type="submission" date="2019-09" db="EMBL/GenBank/DDBJ databases">
        <title>Taxonomy of Antarctic Massilia spp.: description of Massilia rubra sp. nov., Massilia aquatica sp. nov., Massilia mucilaginosa sp. nov., Massilia frigida sp. nov. isolated from streams, lakes and regoliths.</title>
        <authorList>
            <person name="Holochova P."/>
            <person name="Sedlacek I."/>
            <person name="Kralova S."/>
            <person name="Maslanova I."/>
            <person name="Busse H.-J."/>
            <person name="Stankova E."/>
            <person name="Vrbovska V."/>
            <person name="Kovarovic V."/>
            <person name="Bartak M."/>
            <person name="Svec P."/>
            <person name="Pantucek R."/>
        </authorList>
    </citation>
    <scope>NUCLEOTIDE SEQUENCE [LARGE SCALE GENOMIC DNA]</scope>
    <source>
        <strain evidence="3 4">CCM 8693</strain>
    </source>
</reference>
<dbReference type="InterPro" id="IPR014983">
    <property type="entry name" value="GAD-rel"/>
</dbReference>
<dbReference type="Pfam" id="PF08906">
    <property type="entry name" value="T6SS_Tdi1_C"/>
    <property type="match status" value="1"/>
</dbReference>
<dbReference type="Proteomes" id="UP000819052">
    <property type="component" value="Unassembled WGS sequence"/>
</dbReference>
<dbReference type="InterPro" id="IPR015002">
    <property type="entry name" value="T6SS_Tdi1_C"/>
</dbReference>
<gene>
    <name evidence="3" type="ORF">F1609_17745</name>
</gene>
<dbReference type="EMBL" id="VVIW01000010">
    <property type="protein sequence ID" value="NHZ41994.1"/>
    <property type="molecule type" value="Genomic_DNA"/>
</dbReference>
<proteinExistence type="predicted"/>
<dbReference type="RefSeq" id="WP_167077755.1">
    <property type="nucleotide sequence ID" value="NZ_VVIW01000010.1"/>
</dbReference>
<evidence type="ECO:0000259" key="1">
    <source>
        <dbReference type="Pfam" id="PF08887"/>
    </source>
</evidence>
<evidence type="ECO:0000313" key="4">
    <source>
        <dbReference type="Proteomes" id="UP000819052"/>
    </source>
</evidence>
<dbReference type="Pfam" id="PF08887">
    <property type="entry name" value="GAD-like"/>
    <property type="match status" value="1"/>
</dbReference>
<keyword evidence="4" id="KW-1185">Reference proteome</keyword>
<comment type="caution">
    <text evidence="3">The sequence shown here is derived from an EMBL/GenBank/DDBJ whole genome shotgun (WGS) entry which is preliminary data.</text>
</comment>
<feature type="domain" description="T6SS immunity protein Tdi1 C-terminal" evidence="2">
    <location>
        <begin position="132"/>
        <end position="202"/>
    </location>
</feature>
<evidence type="ECO:0000313" key="3">
    <source>
        <dbReference type="EMBL" id="NHZ41994.1"/>
    </source>
</evidence>